<name>A0A4R8LTP9_9BURK</name>
<reference evidence="2 3" key="1">
    <citation type="submission" date="2019-03" db="EMBL/GenBank/DDBJ databases">
        <title>Genomic Encyclopedia of Type Strains, Phase III (KMG-III): the genomes of soil and plant-associated and newly described type strains.</title>
        <authorList>
            <person name="Whitman W."/>
        </authorList>
    </citation>
    <scope>NUCLEOTIDE SEQUENCE [LARGE SCALE GENOMIC DNA]</scope>
    <source>
        <strain evidence="2 3">LMG 29544</strain>
    </source>
</reference>
<dbReference type="AlphaFoldDB" id="A0A4R8LTP9"/>
<keyword evidence="1" id="KW-0732">Signal</keyword>
<evidence type="ECO:0000313" key="2">
    <source>
        <dbReference type="EMBL" id="TDY50984.1"/>
    </source>
</evidence>
<protein>
    <recommendedName>
        <fullName evidence="4">EF-hand domain-containing protein</fullName>
    </recommendedName>
</protein>
<keyword evidence="3" id="KW-1185">Reference proteome</keyword>
<feature type="signal peptide" evidence="1">
    <location>
        <begin position="1"/>
        <end position="19"/>
    </location>
</feature>
<evidence type="ECO:0000256" key="1">
    <source>
        <dbReference type="SAM" id="SignalP"/>
    </source>
</evidence>
<feature type="chain" id="PRO_5020853868" description="EF-hand domain-containing protein" evidence="1">
    <location>
        <begin position="20"/>
        <end position="87"/>
    </location>
</feature>
<gene>
    <name evidence="2" type="ORF">BX592_108221</name>
</gene>
<proteinExistence type="predicted"/>
<sequence>MKRCRACMAFVAVSLPCMAQSKAAQILALRFADADADADADGKQTHCEAAAGTPRVAQYFDQIDSDRKRYVPLQDVENFVARHQARP</sequence>
<comment type="caution">
    <text evidence="2">The sequence shown here is derived from an EMBL/GenBank/DDBJ whole genome shotgun (WGS) entry which is preliminary data.</text>
</comment>
<dbReference type="EMBL" id="SORE01000008">
    <property type="protein sequence ID" value="TDY50984.1"/>
    <property type="molecule type" value="Genomic_DNA"/>
</dbReference>
<evidence type="ECO:0000313" key="3">
    <source>
        <dbReference type="Proteomes" id="UP000295509"/>
    </source>
</evidence>
<dbReference type="Proteomes" id="UP000295509">
    <property type="component" value="Unassembled WGS sequence"/>
</dbReference>
<accession>A0A4R8LTP9</accession>
<organism evidence="2 3">
    <name type="scientific">Paraburkholderia rhizosphaerae</name>
    <dbReference type="NCBI Taxonomy" id="480658"/>
    <lineage>
        <taxon>Bacteria</taxon>
        <taxon>Pseudomonadati</taxon>
        <taxon>Pseudomonadota</taxon>
        <taxon>Betaproteobacteria</taxon>
        <taxon>Burkholderiales</taxon>
        <taxon>Burkholderiaceae</taxon>
        <taxon>Paraburkholderia</taxon>
    </lineage>
</organism>
<evidence type="ECO:0008006" key="4">
    <source>
        <dbReference type="Google" id="ProtNLM"/>
    </source>
</evidence>